<dbReference type="InterPro" id="IPR012341">
    <property type="entry name" value="6hp_glycosidase-like_sf"/>
</dbReference>
<evidence type="ECO:0000256" key="1">
    <source>
        <dbReference type="SAM" id="SignalP"/>
    </source>
</evidence>
<feature type="chain" id="PRO_5001496347" evidence="1">
    <location>
        <begin position="24"/>
        <end position="486"/>
    </location>
</feature>
<evidence type="ECO:0000313" key="2">
    <source>
        <dbReference type="EMBL" id="EYE97989.1"/>
    </source>
</evidence>
<keyword evidence="1" id="KW-0732">Signal</keyword>
<dbReference type="GeneID" id="63702600"/>
<evidence type="ECO:0000313" key="3">
    <source>
        <dbReference type="Proteomes" id="UP000019804"/>
    </source>
</evidence>
<dbReference type="GO" id="GO:0016798">
    <property type="term" value="F:hydrolase activity, acting on glycosyl bonds"/>
    <property type="evidence" value="ECO:0007669"/>
    <property type="project" value="UniProtKB-KW"/>
</dbReference>
<dbReference type="STRING" id="1388766.A0A017SN03"/>
<dbReference type="HOGENOM" id="CLU_561367_0_0_1"/>
<keyword evidence="2" id="KW-0378">Hydrolase</keyword>
<accession>A0A017SN03</accession>
<keyword evidence="3" id="KW-1185">Reference proteome</keyword>
<dbReference type="InterPro" id="IPR008928">
    <property type="entry name" value="6-hairpin_glycosidase_sf"/>
</dbReference>
<dbReference type="OrthoDB" id="10036721at2759"/>
<dbReference type="Proteomes" id="UP000019804">
    <property type="component" value="Unassembled WGS sequence"/>
</dbReference>
<gene>
    <name evidence="2" type="ORF">EURHEDRAFT_547924</name>
</gene>
<dbReference type="SUPFAM" id="SSF48208">
    <property type="entry name" value="Six-hairpin glycosidases"/>
    <property type="match status" value="1"/>
</dbReference>
<keyword evidence="2" id="KW-0326">Glycosidase</keyword>
<organism evidence="2 3">
    <name type="scientific">Aspergillus ruber (strain CBS 135680)</name>
    <dbReference type="NCBI Taxonomy" id="1388766"/>
    <lineage>
        <taxon>Eukaryota</taxon>
        <taxon>Fungi</taxon>
        <taxon>Dikarya</taxon>
        <taxon>Ascomycota</taxon>
        <taxon>Pezizomycotina</taxon>
        <taxon>Eurotiomycetes</taxon>
        <taxon>Eurotiomycetidae</taxon>
        <taxon>Eurotiales</taxon>
        <taxon>Aspergillaceae</taxon>
        <taxon>Aspergillus</taxon>
        <taxon>Aspergillus subgen. Aspergillus</taxon>
    </lineage>
</organism>
<dbReference type="EMBL" id="KK088414">
    <property type="protein sequence ID" value="EYE97989.1"/>
    <property type="molecule type" value="Genomic_DNA"/>
</dbReference>
<name>A0A017SN03_ASPRC</name>
<dbReference type="GO" id="GO:0005975">
    <property type="term" value="P:carbohydrate metabolic process"/>
    <property type="evidence" value="ECO:0007669"/>
    <property type="project" value="InterPro"/>
</dbReference>
<protein>
    <submittedName>
        <fullName evidence="2">Six-hairpin glycosidase</fullName>
    </submittedName>
</protein>
<sequence length="486" mass="52682">MRLEYHVAWLLAFIGLADRSTSAYRPVTYTDSTRSDIAVSEDHVSKPSSDSILSSVIILDHGKDVEGHPTFHATRRSGNNSSISAHAGLSEPGNPSIASASLPPSVELNKWYTVHSVANPSHISVQIAGFLVSRFSQTSSFLGSFGLGASWGQSALFTNVSLTSSGKQMYFSSLTNKPVLQDFLLGTNPLPVSVDGSRVDRTVYADLDVTASSAFASTVGLQYINGSIEPLGPFQMPPGFFCYGRYYEQTGDTGFLDRWTPSVIRIFNWAHPQTLSNGLFNISNPTMGADWNYYNPSLSGVVPKINLIYAYSLKQWLPLMADAGQNTALDSNALAILSDTTIGNHSASTILSTLAQELYVPSGALSFSTASTTHSWARKTNLFTSSYHLKAAFHANDSNTVWYLLHTDWGPMSDPKHTNYTGCIWDTLDVDGAPGLGDSTSLCHAWSSGPTVDLSQYVLGVQVVSPGFKEWKIQPQTFGLDWAQGE</sequence>
<reference evidence="3" key="1">
    <citation type="journal article" date="2014" name="Nat. Commun.">
        <title>Genomic adaptations of the halophilic Dead Sea filamentous fungus Eurotium rubrum.</title>
        <authorList>
            <person name="Kis-Papo T."/>
            <person name="Weig A.R."/>
            <person name="Riley R."/>
            <person name="Persoh D."/>
            <person name="Salamov A."/>
            <person name="Sun H."/>
            <person name="Lipzen A."/>
            <person name="Wasser S.P."/>
            <person name="Rambold G."/>
            <person name="Grigoriev I.V."/>
            <person name="Nevo E."/>
        </authorList>
    </citation>
    <scope>NUCLEOTIDE SEQUENCE [LARGE SCALE GENOMIC DNA]</scope>
    <source>
        <strain evidence="3">CBS 135680</strain>
    </source>
</reference>
<dbReference type="AlphaFoldDB" id="A0A017SN03"/>
<proteinExistence type="predicted"/>
<dbReference type="RefSeq" id="XP_040641677.1">
    <property type="nucleotide sequence ID" value="XM_040787476.1"/>
</dbReference>
<feature type="signal peptide" evidence="1">
    <location>
        <begin position="1"/>
        <end position="23"/>
    </location>
</feature>
<dbReference type="PANTHER" id="PTHR34987">
    <property type="entry name" value="C, PUTATIVE (AFU_ORTHOLOGUE AFUA_3G02880)-RELATED"/>
    <property type="match status" value="1"/>
</dbReference>
<dbReference type="Gene3D" id="1.50.10.10">
    <property type="match status" value="2"/>
</dbReference>
<dbReference type="Gene3D" id="2.60.420.10">
    <property type="entry name" value="Maltose phosphorylase, domain 3"/>
    <property type="match status" value="1"/>
</dbReference>
<dbReference type="PANTHER" id="PTHR34987:SF4">
    <property type="entry name" value="ALPHA-L-RHAMNOSIDASE C-TERMINAL DOMAIN-CONTAINING PROTEIN"/>
    <property type="match status" value="1"/>
</dbReference>